<comment type="cofactor">
    <cofactor evidence="1">
        <name>pyridoxal 5'-phosphate</name>
        <dbReference type="ChEBI" id="CHEBI:597326"/>
    </cofactor>
</comment>
<dbReference type="PIRSF" id="PIRSF005572">
    <property type="entry name" value="NifS"/>
    <property type="match status" value="1"/>
</dbReference>
<comment type="caution">
    <text evidence="14">The sequence shown here is derived from an EMBL/GenBank/DDBJ whole genome shotgun (WGS) entry which is preliminary data.</text>
</comment>
<dbReference type="InterPro" id="IPR015422">
    <property type="entry name" value="PyrdxlP-dep_Trfase_small"/>
</dbReference>
<keyword evidence="5 14" id="KW-0808">Transferase</keyword>
<dbReference type="InterPro" id="IPR000192">
    <property type="entry name" value="Aminotrans_V_dom"/>
</dbReference>
<evidence type="ECO:0000256" key="10">
    <source>
        <dbReference type="ARBA" id="ARBA00023231"/>
    </source>
</evidence>
<evidence type="ECO:0000256" key="9">
    <source>
        <dbReference type="ARBA" id="ARBA00023014"/>
    </source>
</evidence>
<dbReference type="STRING" id="1434232.MAIT1_02543"/>
<keyword evidence="9" id="KW-0411">Iron-sulfur</keyword>
<dbReference type="PANTHER" id="PTHR11601">
    <property type="entry name" value="CYSTEINE DESULFURYLASE FAMILY MEMBER"/>
    <property type="match status" value="1"/>
</dbReference>
<dbReference type="EMBL" id="LVJN01000020">
    <property type="protein sequence ID" value="OSM02403.1"/>
    <property type="molecule type" value="Genomic_DNA"/>
</dbReference>
<dbReference type="AlphaFoldDB" id="A0A1Y2K333"/>
<dbReference type="GO" id="GO:0051536">
    <property type="term" value="F:iron-sulfur cluster binding"/>
    <property type="evidence" value="ECO:0007669"/>
    <property type="project" value="UniProtKB-KW"/>
</dbReference>
<keyword evidence="10" id="KW-0535">Nitrogen fixation</keyword>
<feature type="domain" description="Aminotransferase class V" evidence="13">
    <location>
        <begin position="2"/>
        <end position="363"/>
    </location>
</feature>
<reference evidence="14 15" key="1">
    <citation type="journal article" date="2016" name="BMC Genomics">
        <title>Combined genomic and structural analyses of a cultured magnetotactic bacterium reveals its niche adaptation to a dynamic environment.</title>
        <authorList>
            <person name="Araujo A.C."/>
            <person name="Morillo V."/>
            <person name="Cypriano J."/>
            <person name="Teixeira L.C."/>
            <person name="Leao P."/>
            <person name="Lyra S."/>
            <person name="Almeida L.G."/>
            <person name="Bazylinski D.A."/>
            <person name="Vasconcellos A.T."/>
            <person name="Abreu F."/>
            <person name="Lins U."/>
        </authorList>
    </citation>
    <scope>NUCLEOTIDE SEQUENCE [LARGE SCALE GENOMIC DNA]</scope>
    <source>
        <strain evidence="14 15">IT-1</strain>
    </source>
</reference>
<dbReference type="Proteomes" id="UP000194003">
    <property type="component" value="Unassembled WGS sequence"/>
</dbReference>
<dbReference type="InterPro" id="IPR015424">
    <property type="entry name" value="PyrdxlP-dep_Trfase"/>
</dbReference>
<evidence type="ECO:0000256" key="8">
    <source>
        <dbReference type="ARBA" id="ARBA00023004"/>
    </source>
</evidence>
<comment type="catalytic activity">
    <reaction evidence="12">
        <text>(sulfur carrier)-H + L-cysteine = (sulfur carrier)-SH + L-alanine</text>
        <dbReference type="Rhea" id="RHEA:43892"/>
        <dbReference type="Rhea" id="RHEA-COMP:14737"/>
        <dbReference type="Rhea" id="RHEA-COMP:14739"/>
        <dbReference type="ChEBI" id="CHEBI:29917"/>
        <dbReference type="ChEBI" id="CHEBI:35235"/>
        <dbReference type="ChEBI" id="CHEBI:57972"/>
        <dbReference type="ChEBI" id="CHEBI:64428"/>
        <dbReference type="EC" id="2.8.1.7"/>
    </reaction>
</comment>
<dbReference type="Gene3D" id="3.40.640.10">
    <property type="entry name" value="Type I PLP-dependent aspartate aminotransferase-like (Major domain)"/>
    <property type="match status" value="1"/>
</dbReference>
<dbReference type="GO" id="GO:0031071">
    <property type="term" value="F:cysteine desulfurase activity"/>
    <property type="evidence" value="ECO:0007669"/>
    <property type="project" value="UniProtKB-EC"/>
</dbReference>
<dbReference type="PANTHER" id="PTHR11601:SF34">
    <property type="entry name" value="CYSTEINE DESULFURASE"/>
    <property type="match status" value="1"/>
</dbReference>
<dbReference type="GO" id="GO:0008483">
    <property type="term" value="F:transaminase activity"/>
    <property type="evidence" value="ECO:0007669"/>
    <property type="project" value="UniProtKB-KW"/>
</dbReference>
<evidence type="ECO:0000259" key="13">
    <source>
        <dbReference type="Pfam" id="PF00266"/>
    </source>
</evidence>
<dbReference type="InterPro" id="IPR016454">
    <property type="entry name" value="Cysteine_dSase"/>
</dbReference>
<evidence type="ECO:0000256" key="11">
    <source>
        <dbReference type="ARBA" id="ARBA00031911"/>
    </source>
</evidence>
<organism evidence="14 15">
    <name type="scientific">Magnetofaba australis IT-1</name>
    <dbReference type="NCBI Taxonomy" id="1434232"/>
    <lineage>
        <taxon>Bacteria</taxon>
        <taxon>Pseudomonadati</taxon>
        <taxon>Pseudomonadota</taxon>
        <taxon>Magnetococcia</taxon>
        <taxon>Magnetococcales</taxon>
        <taxon>Magnetococcaceae</taxon>
        <taxon>Magnetofaba</taxon>
    </lineage>
</organism>
<dbReference type="InterPro" id="IPR015421">
    <property type="entry name" value="PyrdxlP-dep_Trfase_major"/>
</dbReference>
<evidence type="ECO:0000256" key="12">
    <source>
        <dbReference type="ARBA" id="ARBA00050776"/>
    </source>
</evidence>
<keyword evidence="7" id="KW-0663">Pyridoxal phosphate</keyword>
<sequence length="386" mass="40861">MIYLDHNATSKLRPEALAAMLPFFSEKFGNPSAAHSGGRAAKEGLERARRAVAKLFNVHFSRVIFTSGGTEADNLAIQGVAAANDYQGHIVTTAIEHPAVSEPIKQMVKQGMRATFVEPDAHGVVNAEAIVTALQPDTKLVSIMAANNETGALQPIEEIGAQLAERNIPLHVDAVQMAGKAPLDLERLPIAYVSVSAHKFGGPQGVGALIVEKNAPLRAQLLGGGQERRRRSGTENLPGIVGFGVAAQMASDNDYAAYTRLEAMRDAMEQRIRHAQVGAAIFSADAPRMGNTSALAFPQVNGETLVIKLDLAGFAISSGSACSSGKTEPSHVLRAMGVASELAQGFVRVSLGWDTQPDQVERFTEALIDQVKQLQSMADPALGVAV</sequence>
<evidence type="ECO:0000313" key="15">
    <source>
        <dbReference type="Proteomes" id="UP000194003"/>
    </source>
</evidence>
<dbReference type="RefSeq" id="WP_085444882.1">
    <property type="nucleotide sequence ID" value="NZ_LVJN01000020.1"/>
</dbReference>
<dbReference type="EC" id="2.8.1.7" evidence="4"/>
<evidence type="ECO:0000256" key="5">
    <source>
        <dbReference type="ARBA" id="ARBA00022679"/>
    </source>
</evidence>
<comment type="similarity">
    <text evidence="3">Belongs to the class-V pyridoxal-phosphate-dependent aminotransferase family. NifS/IscS subfamily.</text>
</comment>
<keyword evidence="6" id="KW-0479">Metal-binding</keyword>
<dbReference type="FunFam" id="3.40.640.10:FF:000084">
    <property type="entry name" value="IscS-like cysteine desulfurase"/>
    <property type="match status" value="1"/>
</dbReference>
<evidence type="ECO:0000256" key="3">
    <source>
        <dbReference type="ARBA" id="ARBA00006490"/>
    </source>
</evidence>
<proteinExistence type="inferred from homology"/>
<evidence type="ECO:0000313" key="14">
    <source>
        <dbReference type="EMBL" id="OSM02403.1"/>
    </source>
</evidence>
<dbReference type="Gene3D" id="1.10.260.50">
    <property type="match status" value="1"/>
</dbReference>
<dbReference type="Pfam" id="PF00266">
    <property type="entry name" value="Aminotran_5"/>
    <property type="match status" value="1"/>
</dbReference>
<evidence type="ECO:0000256" key="2">
    <source>
        <dbReference type="ARBA" id="ARBA00003120"/>
    </source>
</evidence>
<keyword evidence="15" id="KW-1185">Reference proteome</keyword>
<evidence type="ECO:0000256" key="6">
    <source>
        <dbReference type="ARBA" id="ARBA00022723"/>
    </source>
</evidence>
<dbReference type="SUPFAM" id="SSF53383">
    <property type="entry name" value="PLP-dependent transferases"/>
    <property type="match status" value="1"/>
</dbReference>
<protein>
    <recommendedName>
        <fullName evidence="4">cysteine desulfurase</fullName>
        <ecNumber evidence="4">2.8.1.7</ecNumber>
    </recommendedName>
    <alternativeName>
        <fullName evidence="11">Nitrogenase metalloclusters biosynthesis protein NifS</fullName>
    </alternativeName>
</protein>
<gene>
    <name evidence="14" type="ORF">MAIT1_02543</name>
</gene>
<keyword evidence="8" id="KW-0408">Iron</keyword>
<dbReference type="GO" id="GO:0046872">
    <property type="term" value="F:metal ion binding"/>
    <property type="evidence" value="ECO:0007669"/>
    <property type="project" value="UniProtKB-KW"/>
</dbReference>
<accession>A0A1Y2K333</accession>
<evidence type="ECO:0000256" key="4">
    <source>
        <dbReference type="ARBA" id="ARBA00012239"/>
    </source>
</evidence>
<evidence type="ECO:0000256" key="1">
    <source>
        <dbReference type="ARBA" id="ARBA00001933"/>
    </source>
</evidence>
<name>A0A1Y2K333_9PROT</name>
<evidence type="ECO:0000256" key="7">
    <source>
        <dbReference type="ARBA" id="ARBA00022898"/>
    </source>
</evidence>
<dbReference type="OrthoDB" id="9808002at2"/>
<keyword evidence="14" id="KW-0032">Aminotransferase</keyword>
<dbReference type="Gene3D" id="3.90.1150.10">
    <property type="entry name" value="Aspartate Aminotransferase, domain 1"/>
    <property type="match status" value="1"/>
</dbReference>
<comment type="function">
    <text evidence="2">Catalyzes the removal of elemental sulfur atoms from cysteine to produce alanine. Seems to participate in the biosynthesis of the nitrogenase metalloclusters by providing the inorganic sulfur required for the Fe-S core formation.</text>
</comment>